<dbReference type="Gene3D" id="3.40.50.2300">
    <property type="match status" value="1"/>
</dbReference>
<evidence type="ECO:0000256" key="1">
    <source>
        <dbReference type="ARBA" id="ARBA00022553"/>
    </source>
</evidence>
<dbReference type="PANTHER" id="PTHR48111:SF1">
    <property type="entry name" value="TWO-COMPONENT RESPONSE REGULATOR ORR33"/>
    <property type="match status" value="1"/>
</dbReference>
<keyword evidence="2" id="KW-0902">Two-component regulatory system</keyword>
<keyword evidence="3" id="KW-0805">Transcription regulation</keyword>
<dbReference type="InterPro" id="IPR039420">
    <property type="entry name" value="WalR-like"/>
</dbReference>
<dbReference type="PROSITE" id="PS51755">
    <property type="entry name" value="OMPR_PHOB"/>
    <property type="match status" value="1"/>
</dbReference>
<dbReference type="EMBL" id="CP101397">
    <property type="protein sequence ID" value="UTR82181.1"/>
    <property type="molecule type" value="Genomic_DNA"/>
</dbReference>
<keyword evidence="4 7" id="KW-0238">DNA-binding</keyword>
<feature type="domain" description="OmpR/PhoB-type" evidence="10">
    <location>
        <begin position="128"/>
        <end position="230"/>
    </location>
</feature>
<feature type="domain" description="Response regulatory" evidence="9">
    <location>
        <begin position="3"/>
        <end position="116"/>
    </location>
</feature>
<evidence type="ECO:0000259" key="10">
    <source>
        <dbReference type="PROSITE" id="PS51755"/>
    </source>
</evidence>
<dbReference type="Pfam" id="PF00486">
    <property type="entry name" value="Trans_reg_C"/>
    <property type="match status" value="1"/>
</dbReference>
<sequence length="257" mass="28874">MPKLLIVEDDPASVLALRELLTRGGYRVVTAADGREALRLLFAERPDLMLLDLLVPELDGWRVLTRARDLSDLPVLVVSGLDGVDHRVKALRAGADDYLVKPFHPEELLARVEALLRRAGHRKWAGERVGERVGEHLRLVPERRAAVWYGGEARLSEIEYRLLQLLVRNRGRVVTARQLLTRVWGDESAIGGDRVKFGVLRLRRKLREAAGPDAPDPIEAVRGAGYRFVTAEEIDRKRDEGPAGQGWNTREKRPEAG</sequence>
<dbReference type="SUPFAM" id="SSF46894">
    <property type="entry name" value="C-terminal effector domain of the bipartite response regulators"/>
    <property type="match status" value="1"/>
</dbReference>
<dbReference type="PROSITE" id="PS50110">
    <property type="entry name" value="RESPONSE_REGULATORY"/>
    <property type="match status" value="1"/>
</dbReference>
<evidence type="ECO:0000256" key="5">
    <source>
        <dbReference type="ARBA" id="ARBA00023163"/>
    </source>
</evidence>
<feature type="modified residue" description="4-aspartylphosphate" evidence="6">
    <location>
        <position position="52"/>
    </location>
</feature>
<dbReference type="SMART" id="SM00448">
    <property type="entry name" value="REC"/>
    <property type="match status" value="1"/>
</dbReference>
<protein>
    <submittedName>
        <fullName evidence="11">Response regulator transcription factor</fullName>
    </submittedName>
</protein>
<dbReference type="RefSeq" id="WP_255239809.1">
    <property type="nucleotide sequence ID" value="NZ_CP101397.1"/>
</dbReference>
<dbReference type="InterPro" id="IPR036388">
    <property type="entry name" value="WH-like_DNA-bd_sf"/>
</dbReference>
<dbReference type="InterPro" id="IPR016032">
    <property type="entry name" value="Sig_transdc_resp-reg_C-effctor"/>
</dbReference>
<evidence type="ECO:0000259" key="9">
    <source>
        <dbReference type="PROSITE" id="PS50110"/>
    </source>
</evidence>
<keyword evidence="5" id="KW-0804">Transcription</keyword>
<feature type="DNA-binding region" description="OmpR/PhoB-type" evidence="7">
    <location>
        <begin position="128"/>
        <end position="230"/>
    </location>
</feature>
<dbReference type="SMART" id="SM00862">
    <property type="entry name" value="Trans_reg_C"/>
    <property type="match status" value="1"/>
</dbReference>
<evidence type="ECO:0000256" key="7">
    <source>
        <dbReference type="PROSITE-ProRule" id="PRU01091"/>
    </source>
</evidence>
<keyword evidence="12" id="KW-1185">Reference proteome</keyword>
<evidence type="ECO:0000256" key="2">
    <source>
        <dbReference type="ARBA" id="ARBA00023012"/>
    </source>
</evidence>
<proteinExistence type="predicted"/>
<dbReference type="Gene3D" id="6.10.250.690">
    <property type="match status" value="1"/>
</dbReference>
<dbReference type="InterPro" id="IPR001867">
    <property type="entry name" value="OmpR/PhoB-type_DNA-bd"/>
</dbReference>
<dbReference type="Pfam" id="PF00072">
    <property type="entry name" value="Response_reg"/>
    <property type="match status" value="1"/>
</dbReference>
<evidence type="ECO:0000256" key="3">
    <source>
        <dbReference type="ARBA" id="ARBA00023015"/>
    </source>
</evidence>
<dbReference type="InterPro" id="IPR001789">
    <property type="entry name" value="Sig_transdc_resp-reg_receiver"/>
</dbReference>
<reference evidence="11" key="1">
    <citation type="submission" date="2022-07" db="EMBL/GenBank/DDBJ databases">
        <title>Genomic of Streptomyces cavourensis F2.</title>
        <authorList>
            <person name="Hu S."/>
            <person name="Liang W."/>
        </authorList>
    </citation>
    <scope>NUCLEOTIDE SEQUENCE</scope>
    <source>
        <strain evidence="11">F2</strain>
    </source>
</reference>
<feature type="region of interest" description="Disordered" evidence="8">
    <location>
        <begin position="232"/>
        <end position="257"/>
    </location>
</feature>
<dbReference type="CDD" id="cd00383">
    <property type="entry name" value="trans_reg_C"/>
    <property type="match status" value="1"/>
</dbReference>
<dbReference type="SUPFAM" id="SSF52172">
    <property type="entry name" value="CheY-like"/>
    <property type="match status" value="1"/>
</dbReference>
<dbReference type="InterPro" id="IPR011006">
    <property type="entry name" value="CheY-like_superfamily"/>
</dbReference>
<evidence type="ECO:0000313" key="12">
    <source>
        <dbReference type="Proteomes" id="UP001058236"/>
    </source>
</evidence>
<keyword evidence="1 6" id="KW-0597">Phosphoprotein</keyword>
<evidence type="ECO:0000256" key="4">
    <source>
        <dbReference type="ARBA" id="ARBA00023125"/>
    </source>
</evidence>
<dbReference type="Gene3D" id="1.10.10.10">
    <property type="entry name" value="Winged helix-like DNA-binding domain superfamily/Winged helix DNA-binding domain"/>
    <property type="match status" value="1"/>
</dbReference>
<evidence type="ECO:0000256" key="8">
    <source>
        <dbReference type="SAM" id="MobiDB-lite"/>
    </source>
</evidence>
<evidence type="ECO:0000256" key="6">
    <source>
        <dbReference type="PROSITE-ProRule" id="PRU00169"/>
    </source>
</evidence>
<accession>A0ABY5FEN5</accession>
<name>A0ABY5FEN5_9ACTN</name>
<gene>
    <name evidence="11" type="ORF">NLU04_28730</name>
</gene>
<evidence type="ECO:0000313" key="11">
    <source>
        <dbReference type="EMBL" id="UTR82181.1"/>
    </source>
</evidence>
<dbReference type="PANTHER" id="PTHR48111">
    <property type="entry name" value="REGULATOR OF RPOS"/>
    <property type="match status" value="1"/>
</dbReference>
<organism evidence="11 12">
    <name type="scientific">Streptomyces cavourensis</name>
    <dbReference type="NCBI Taxonomy" id="67258"/>
    <lineage>
        <taxon>Bacteria</taxon>
        <taxon>Bacillati</taxon>
        <taxon>Actinomycetota</taxon>
        <taxon>Actinomycetes</taxon>
        <taxon>Kitasatosporales</taxon>
        <taxon>Streptomycetaceae</taxon>
        <taxon>Streptomyces</taxon>
    </lineage>
</organism>
<dbReference type="Proteomes" id="UP001058236">
    <property type="component" value="Chromosome"/>
</dbReference>